<comment type="subcellular location">
    <subcellularLocation>
        <location evidence="2">Peroxisome</location>
    </subcellularLocation>
</comment>
<keyword evidence="9" id="KW-0460">Magnesium</keyword>
<accession>A0A9P0DLE0</accession>
<comment type="cofactor">
    <cofactor evidence="1">
        <name>Mg(2+)</name>
        <dbReference type="ChEBI" id="CHEBI:18420"/>
    </cofactor>
</comment>
<reference evidence="18" key="1">
    <citation type="submission" date="2022-01" db="EMBL/GenBank/DDBJ databases">
        <authorList>
            <person name="King R."/>
        </authorList>
    </citation>
    <scope>NUCLEOTIDE SEQUENCE</scope>
</reference>
<dbReference type="SUPFAM" id="SSF56801">
    <property type="entry name" value="Acetyl-CoA synthetase-like"/>
    <property type="match status" value="1"/>
</dbReference>
<evidence type="ECO:0000256" key="9">
    <source>
        <dbReference type="ARBA" id="ARBA00022842"/>
    </source>
</evidence>
<evidence type="ECO:0000256" key="5">
    <source>
        <dbReference type="ARBA" id="ARBA00019043"/>
    </source>
</evidence>
<evidence type="ECO:0000313" key="18">
    <source>
        <dbReference type="EMBL" id="CAH1164749.1"/>
    </source>
</evidence>
<evidence type="ECO:0000256" key="6">
    <source>
        <dbReference type="ARBA" id="ARBA00022723"/>
    </source>
</evidence>
<dbReference type="InterPro" id="IPR020845">
    <property type="entry name" value="AMP-binding_CS"/>
</dbReference>
<comment type="catalytic activity">
    <reaction evidence="15">
        <text>firefly D-luciferin + ATP + O2 = firefly oxyluciferin + hnu + AMP + CO2 + diphosphate</text>
        <dbReference type="Rhea" id="RHEA:10732"/>
        <dbReference type="ChEBI" id="CHEBI:15379"/>
        <dbReference type="ChEBI" id="CHEBI:16526"/>
        <dbReference type="ChEBI" id="CHEBI:16792"/>
        <dbReference type="ChEBI" id="CHEBI:30212"/>
        <dbReference type="ChEBI" id="CHEBI:30616"/>
        <dbReference type="ChEBI" id="CHEBI:33019"/>
        <dbReference type="ChEBI" id="CHEBI:58038"/>
        <dbReference type="ChEBI" id="CHEBI:456215"/>
        <dbReference type="EC" id="1.13.12.7"/>
    </reaction>
</comment>
<keyword evidence="10" id="KW-0560">Oxidoreductase</keyword>
<keyword evidence="6" id="KW-0479">Metal-binding</keyword>
<dbReference type="Pfam" id="PF00501">
    <property type="entry name" value="AMP-binding"/>
    <property type="match status" value="1"/>
</dbReference>
<dbReference type="PANTHER" id="PTHR24096">
    <property type="entry name" value="LONG-CHAIN-FATTY-ACID--COA LIGASE"/>
    <property type="match status" value="1"/>
</dbReference>
<keyword evidence="8" id="KW-0067">ATP-binding</keyword>
<keyword evidence="12" id="KW-0576">Peroxisome</keyword>
<dbReference type="Proteomes" id="UP001153737">
    <property type="component" value="Chromosome 4"/>
</dbReference>
<dbReference type="EC" id="1.13.12.7" evidence="4"/>
<dbReference type="PROSITE" id="PS00455">
    <property type="entry name" value="AMP_BINDING"/>
    <property type="match status" value="1"/>
</dbReference>
<evidence type="ECO:0000259" key="17">
    <source>
        <dbReference type="Pfam" id="PF13193"/>
    </source>
</evidence>
<name>A0A9P0DLE0_PHACE</name>
<dbReference type="Gene3D" id="3.40.50.980">
    <property type="match status" value="2"/>
</dbReference>
<dbReference type="Gene3D" id="3.30.300.30">
    <property type="match status" value="1"/>
</dbReference>
<keyword evidence="19" id="KW-1185">Reference proteome</keyword>
<dbReference type="InterPro" id="IPR045851">
    <property type="entry name" value="AMP-bd_C_sf"/>
</dbReference>
<dbReference type="GO" id="GO:0004497">
    <property type="term" value="F:monooxygenase activity"/>
    <property type="evidence" value="ECO:0007669"/>
    <property type="project" value="UniProtKB-KW"/>
</dbReference>
<dbReference type="PANTHER" id="PTHR24096:SF423">
    <property type="entry name" value="GM05240P"/>
    <property type="match status" value="1"/>
</dbReference>
<evidence type="ECO:0000256" key="8">
    <source>
        <dbReference type="ARBA" id="ARBA00022840"/>
    </source>
</evidence>
<sequence length="552" mass="61578">MTVEIEDDTFLVHGPEPLEPIPDDTLGKLLFDSLLTNTANHDAMVDVYSGKTISFKTLLDESCKLAEALRIYGCSPDSAISICSENNLTFFIPVLAGMFIGSLVAPLNHYYIEDELKHALNITKPKVIFCSEEVAEKFLILKNELDFLEKIIIIDSQERVSGTETLEEFIDSQLRGKMVLPQNFRVFNENAEEHVAFVLCSSGTTGLPKGVMLTHKNLVVRQVQSRDPRMTTDQEQNLLGLMPFFHGFGLNMGISSIYNMQFLVVLKRFEPDVFLQSIQDYKISVLALAPPLAIFLAKTPDLDQYDLSSVKETFCGAAPLNKDIDIILRKRLNIKAVRQAYGLTETNLAVTSMTPGVTNKSGSSGKVVTYMTIKVRHPETGKSLGPNEIGEICVKGPSVMKGYYNNPKATRDTFTTDGWLKTGDLGYYDNDEYFYIVDRLKELIKYKGYQVAPAELEAVLLGHPKVIDVGVVGLPDDISGELPIAFVVKDDEENVTEKELQDFVAKKVSPQKRLRGGVIFVDSIPKNPSGKILRRDLRNQLANYKAKQESKL</sequence>
<proteinExistence type="inferred from homology"/>
<evidence type="ECO:0000256" key="11">
    <source>
        <dbReference type="ARBA" id="ARBA00023033"/>
    </source>
</evidence>
<keyword evidence="13" id="KW-0455">Luminescence</keyword>
<feature type="domain" description="AMP-binding enzyme C-terminal" evidence="17">
    <location>
        <begin position="455"/>
        <end position="531"/>
    </location>
</feature>
<dbReference type="Gene3D" id="2.30.38.10">
    <property type="entry name" value="Luciferase, Domain 3"/>
    <property type="match status" value="1"/>
</dbReference>
<evidence type="ECO:0000256" key="10">
    <source>
        <dbReference type="ARBA" id="ARBA00023002"/>
    </source>
</evidence>
<evidence type="ECO:0000256" key="3">
    <source>
        <dbReference type="ARBA" id="ARBA00006432"/>
    </source>
</evidence>
<dbReference type="GO" id="GO:0046872">
    <property type="term" value="F:metal ion binding"/>
    <property type="evidence" value="ECO:0007669"/>
    <property type="project" value="UniProtKB-KW"/>
</dbReference>
<evidence type="ECO:0000256" key="4">
    <source>
        <dbReference type="ARBA" id="ARBA00012532"/>
    </source>
</evidence>
<gene>
    <name evidence="18" type="ORF">PHAECO_LOCUS8219</name>
</gene>
<comment type="similarity">
    <text evidence="3">Belongs to the ATP-dependent AMP-binding enzyme family.</text>
</comment>
<dbReference type="FunFam" id="3.30.300.30:FF:000007">
    <property type="entry name" value="4-coumarate--CoA ligase 2"/>
    <property type="match status" value="1"/>
</dbReference>
<evidence type="ECO:0000256" key="14">
    <source>
        <dbReference type="ARBA" id="ARBA00023262"/>
    </source>
</evidence>
<evidence type="ECO:0000256" key="13">
    <source>
        <dbReference type="ARBA" id="ARBA00023223"/>
    </source>
</evidence>
<evidence type="ECO:0000256" key="2">
    <source>
        <dbReference type="ARBA" id="ARBA00004275"/>
    </source>
</evidence>
<keyword evidence="7" id="KW-0547">Nucleotide-binding</keyword>
<keyword evidence="11" id="KW-0503">Monooxygenase</keyword>
<dbReference type="GO" id="GO:0008218">
    <property type="term" value="P:bioluminescence"/>
    <property type="evidence" value="ECO:0007669"/>
    <property type="project" value="UniProtKB-KW"/>
</dbReference>
<dbReference type="InterPro" id="IPR000873">
    <property type="entry name" value="AMP-dep_synth/lig_dom"/>
</dbReference>
<evidence type="ECO:0000313" key="19">
    <source>
        <dbReference type="Proteomes" id="UP001153737"/>
    </source>
</evidence>
<evidence type="ECO:0000256" key="15">
    <source>
        <dbReference type="ARBA" id="ARBA00048497"/>
    </source>
</evidence>
<protein>
    <recommendedName>
        <fullName evidence="5">Luciferin 4-monooxygenase</fullName>
        <ecNumber evidence="4">1.13.12.7</ecNumber>
    </recommendedName>
</protein>
<dbReference type="Pfam" id="PF13193">
    <property type="entry name" value="AMP-binding_C"/>
    <property type="match status" value="1"/>
</dbReference>
<dbReference type="GO" id="GO:0016405">
    <property type="term" value="F:CoA-ligase activity"/>
    <property type="evidence" value="ECO:0007669"/>
    <property type="project" value="TreeGrafter"/>
</dbReference>
<dbReference type="OrthoDB" id="10253869at2759"/>
<dbReference type="AlphaFoldDB" id="A0A9P0DLE0"/>
<evidence type="ECO:0000256" key="12">
    <source>
        <dbReference type="ARBA" id="ARBA00023140"/>
    </source>
</evidence>
<dbReference type="GO" id="GO:0005777">
    <property type="term" value="C:peroxisome"/>
    <property type="evidence" value="ECO:0007669"/>
    <property type="project" value="UniProtKB-SubCell"/>
</dbReference>
<dbReference type="InterPro" id="IPR025110">
    <property type="entry name" value="AMP-bd_C"/>
</dbReference>
<keyword evidence="14" id="KW-0599">Photoprotein</keyword>
<organism evidence="18 19">
    <name type="scientific">Phaedon cochleariae</name>
    <name type="common">Mustard beetle</name>
    <dbReference type="NCBI Taxonomy" id="80249"/>
    <lineage>
        <taxon>Eukaryota</taxon>
        <taxon>Metazoa</taxon>
        <taxon>Ecdysozoa</taxon>
        <taxon>Arthropoda</taxon>
        <taxon>Hexapoda</taxon>
        <taxon>Insecta</taxon>
        <taxon>Pterygota</taxon>
        <taxon>Neoptera</taxon>
        <taxon>Endopterygota</taxon>
        <taxon>Coleoptera</taxon>
        <taxon>Polyphaga</taxon>
        <taxon>Cucujiformia</taxon>
        <taxon>Chrysomeloidea</taxon>
        <taxon>Chrysomelidae</taxon>
        <taxon>Chrysomelinae</taxon>
        <taxon>Chrysomelini</taxon>
        <taxon>Phaedon</taxon>
    </lineage>
</organism>
<reference evidence="18" key="2">
    <citation type="submission" date="2022-10" db="EMBL/GenBank/DDBJ databases">
        <authorList>
            <consortium name="ENA_rothamsted_submissions"/>
            <consortium name="culmorum"/>
            <person name="King R."/>
        </authorList>
    </citation>
    <scope>NUCLEOTIDE SEQUENCE</scope>
</reference>
<feature type="domain" description="AMP-dependent synthetase/ligase" evidence="16">
    <location>
        <begin position="37"/>
        <end position="404"/>
    </location>
</feature>
<dbReference type="EMBL" id="OU896710">
    <property type="protein sequence ID" value="CAH1164749.1"/>
    <property type="molecule type" value="Genomic_DNA"/>
</dbReference>
<evidence type="ECO:0000256" key="7">
    <source>
        <dbReference type="ARBA" id="ARBA00022741"/>
    </source>
</evidence>
<evidence type="ECO:0000259" key="16">
    <source>
        <dbReference type="Pfam" id="PF00501"/>
    </source>
</evidence>
<dbReference type="GO" id="GO:0005524">
    <property type="term" value="F:ATP binding"/>
    <property type="evidence" value="ECO:0007669"/>
    <property type="project" value="UniProtKB-KW"/>
</dbReference>
<evidence type="ECO:0000256" key="1">
    <source>
        <dbReference type="ARBA" id="ARBA00001946"/>
    </source>
</evidence>